<feature type="domain" description="HpaB/PvcC/4-BUDH C-terminal" evidence="4">
    <location>
        <begin position="309"/>
        <end position="509"/>
    </location>
</feature>
<keyword evidence="2" id="KW-0274">FAD</keyword>
<gene>
    <name evidence="6" type="ORF">F8M49_27100</name>
</gene>
<dbReference type="InterPro" id="IPR024674">
    <property type="entry name" value="HpaB/PvcC/4-BUDH_N"/>
</dbReference>
<dbReference type="Gene3D" id="1.10.3140.10">
    <property type="entry name" value="4-hydroxybutyryl-coa dehydratase, domain 1"/>
    <property type="match status" value="1"/>
</dbReference>
<dbReference type="InterPro" id="IPR046373">
    <property type="entry name" value="Acyl-CoA_Oxase/DH_mid-dom_sf"/>
</dbReference>
<dbReference type="InterPro" id="IPR024677">
    <property type="entry name" value="HpaB/PvcC"/>
</dbReference>
<evidence type="ECO:0000259" key="4">
    <source>
        <dbReference type="Pfam" id="PF03241"/>
    </source>
</evidence>
<dbReference type="PANTHER" id="PTHR36117:SF3">
    <property type="entry name" value="4-HYDROXYPHENYLACETATE 3-MONOOXYGENASE-RELATED"/>
    <property type="match status" value="1"/>
</dbReference>
<dbReference type="InterPro" id="IPR036250">
    <property type="entry name" value="AcylCo_DH-like_C"/>
</dbReference>
<keyword evidence="1" id="KW-0285">Flavoprotein</keyword>
<dbReference type="EMBL" id="WBMO01000005">
    <property type="protein sequence ID" value="MDV2478157.1"/>
    <property type="molecule type" value="Genomic_DNA"/>
</dbReference>
<evidence type="ECO:0000313" key="6">
    <source>
        <dbReference type="EMBL" id="MDV2478157.1"/>
    </source>
</evidence>
<dbReference type="Proteomes" id="UP001275440">
    <property type="component" value="Unassembled WGS sequence"/>
</dbReference>
<accession>A0ABU3WVY0</accession>
<proteinExistence type="predicted"/>
<reference evidence="6 7" key="1">
    <citation type="submission" date="2019-10" db="EMBL/GenBank/DDBJ databases">
        <title>Draft Genome Assembly of Rhodococcus zopfii DSM44189.</title>
        <authorList>
            <person name="Sutton J.M."/>
            <person name="Akob D.M."/>
            <person name="Bushman T.J."/>
        </authorList>
    </citation>
    <scope>NUCLEOTIDE SEQUENCE [LARGE SCALE GENOMIC DNA]</scope>
    <source>
        <strain evidence="6 7">DSM 44189</strain>
    </source>
</reference>
<dbReference type="PANTHER" id="PTHR36117">
    <property type="entry name" value="4-HYDROXYPHENYLACETATE 3-MONOOXYGENASE-RELATED"/>
    <property type="match status" value="1"/>
</dbReference>
<evidence type="ECO:0000313" key="7">
    <source>
        <dbReference type="Proteomes" id="UP001275440"/>
    </source>
</evidence>
<dbReference type="Pfam" id="PF03241">
    <property type="entry name" value="HpaB"/>
    <property type="match status" value="1"/>
</dbReference>
<dbReference type="Gene3D" id="2.40.110.10">
    <property type="entry name" value="Butyryl-CoA Dehydrogenase, subunit A, domain 2"/>
    <property type="match status" value="1"/>
</dbReference>
<dbReference type="SUPFAM" id="SSF56645">
    <property type="entry name" value="Acyl-CoA dehydrogenase NM domain-like"/>
    <property type="match status" value="1"/>
</dbReference>
<evidence type="ECO:0000256" key="3">
    <source>
        <dbReference type="ARBA" id="ARBA00023002"/>
    </source>
</evidence>
<keyword evidence="7" id="KW-1185">Reference proteome</keyword>
<keyword evidence="3" id="KW-0560">Oxidoreductase</keyword>
<dbReference type="InterPro" id="IPR004925">
    <property type="entry name" value="HpaB/PvcC/4-BUDH"/>
</dbReference>
<feature type="domain" description="HpaB/PvcC/4-BUDH N-terminal" evidence="5">
    <location>
        <begin position="37"/>
        <end position="301"/>
    </location>
</feature>
<protein>
    <submittedName>
        <fullName evidence="6">Pyoverdin chromophore biosynthetic protein pvcC</fullName>
    </submittedName>
</protein>
<evidence type="ECO:0000256" key="1">
    <source>
        <dbReference type="ARBA" id="ARBA00022630"/>
    </source>
</evidence>
<evidence type="ECO:0000259" key="5">
    <source>
        <dbReference type="Pfam" id="PF11794"/>
    </source>
</evidence>
<dbReference type="InterPro" id="IPR009100">
    <property type="entry name" value="AcylCoA_DH/oxidase_NM_dom_sf"/>
</dbReference>
<dbReference type="Pfam" id="PF11794">
    <property type="entry name" value="HpaB_N"/>
    <property type="match status" value="1"/>
</dbReference>
<dbReference type="PIRSF" id="PIRSF500125">
    <property type="entry name" value="4_HPA_large"/>
    <property type="match status" value="1"/>
</dbReference>
<comment type="caution">
    <text evidence="6">The sequence shown here is derived from an EMBL/GenBank/DDBJ whole genome shotgun (WGS) entry which is preliminary data.</text>
</comment>
<dbReference type="Gene3D" id="1.20.140.10">
    <property type="entry name" value="Butyryl-CoA Dehydrogenase, subunit A, domain 3"/>
    <property type="match status" value="1"/>
</dbReference>
<name>A0ABU3WVY0_9NOCA</name>
<dbReference type="RefSeq" id="WP_072814788.1">
    <property type="nucleotide sequence ID" value="NZ_JAHWLX010000033.1"/>
</dbReference>
<sequence>MTTTEPRPTETLDRSKVNVAADCAANHQQNFASRPMTGAEYIESIKDGREIYLHGERVKNYTEHPAFRNSIRMTARLYDAMHTGEHVDTLTTATDTGNGGVTMPFFRTPKSADDLRADRDAIATWARLTYGWMGRSPDYKASFLGTLGANDEFYSPFQDNAKRWYRESQEKVLYWNHAIINPPVDRSLPPDEVGDVFMKVEKETDAGLIVSGAKVVATGSAITNYNFIAHYGLPIKKKEFALICTVPMDAPGIKLISRASYSQNANVVGSPFDYPLSSRMDENDAIFIFDKVLVPWENVFMYGDVEKINNFLGGSGFLQRFTLQGCTRLAVKLDFIAGLLMKALDATGAGGFRGVQTRVGEVIGWRNLFWSLSDAMVNNPEPWLGDTVIPKLEYGLTYRMFAMQGYPRIKEIIEQDVASGLIYLPSSAADFQNPDVRPYLDKYVRGSDGIQAVDRVKVMKALWDSIGSEFGGRHELYERNYAGNHENVKAELLFAAEGRGDVASMKGFAEQFMSEYDLDGWTVPDLIGNADVSALYKK</sequence>
<dbReference type="SUPFAM" id="SSF47203">
    <property type="entry name" value="Acyl-CoA dehydrogenase C-terminal domain-like"/>
    <property type="match status" value="1"/>
</dbReference>
<organism evidence="6 7">
    <name type="scientific">Rhodococcus zopfii</name>
    <dbReference type="NCBI Taxonomy" id="43772"/>
    <lineage>
        <taxon>Bacteria</taxon>
        <taxon>Bacillati</taxon>
        <taxon>Actinomycetota</taxon>
        <taxon>Actinomycetes</taxon>
        <taxon>Mycobacteriales</taxon>
        <taxon>Nocardiaceae</taxon>
        <taxon>Rhodococcus</taxon>
    </lineage>
</organism>
<dbReference type="InterPro" id="IPR024719">
    <property type="entry name" value="HpaB/PvcC/4-BUDH_C"/>
</dbReference>
<dbReference type="PIRSF" id="PIRSF000331">
    <property type="entry name" value="HpaA_HpaB"/>
    <property type="match status" value="1"/>
</dbReference>
<evidence type="ECO:0000256" key="2">
    <source>
        <dbReference type="ARBA" id="ARBA00022827"/>
    </source>
</evidence>